<feature type="transmembrane region" description="Helical" evidence="1">
    <location>
        <begin position="12"/>
        <end position="30"/>
    </location>
</feature>
<evidence type="ECO:0000313" key="3">
    <source>
        <dbReference type="Proteomes" id="UP000184222"/>
    </source>
</evidence>
<organism evidence="2 3">
    <name type="scientific">Francisella uliginis</name>
    <dbReference type="NCBI Taxonomy" id="573570"/>
    <lineage>
        <taxon>Bacteria</taxon>
        <taxon>Pseudomonadati</taxon>
        <taxon>Pseudomonadota</taxon>
        <taxon>Gammaproteobacteria</taxon>
        <taxon>Thiotrichales</taxon>
        <taxon>Francisellaceae</taxon>
        <taxon>Francisella</taxon>
    </lineage>
</organism>
<keyword evidence="1" id="KW-0472">Membrane</keyword>
<feature type="transmembrane region" description="Helical" evidence="1">
    <location>
        <begin position="42"/>
        <end position="61"/>
    </location>
</feature>
<evidence type="ECO:0000256" key="1">
    <source>
        <dbReference type="SAM" id="Phobius"/>
    </source>
</evidence>
<sequence length="87" mass="9852">MKNIVIYKVLKLNLTIAIVALILGAIHRIIQGPNPSLELINTGILLIIISPILRILLELIFFIKEKNYTYILICLILFIIILISVIC</sequence>
<feature type="transmembrane region" description="Helical" evidence="1">
    <location>
        <begin position="68"/>
        <end position="86"/>
    </location>
</feature>
<gene>
    <name evidence="2" type="ORF">F7310_05845</name>
</gene>
<proteinExistence type="predicted"/>
<dbReference type="KEGG" id="frx:F7310_05845"/>
<accession>A0A1L4BSW5</accession>
<dbReference type="STRING" id="573570.F7310_05845"/>
<dbReference type="InterPro" id="IPR012861">
    <property type="entry name" value="DUF1634"/>
</dbReference>
<keyword evidence="3" id="KW-1185">Reference proteome</keyword>
<keyword evidence="1" id="KW-1133">Transmembrane helix</keyword>
<evidence type="ECO:0008006" key="4">
    <source>
        <dbReference type="Google" id="ProtNLM"/>
    </source>
</evidence>
<dbReference type="RefSeq" id="WP_072712467.1">
    <property type="nucleotide sequence ID" value="NZ_CP016796.1"/>
</dbReference>
<dbReference type="Pfam" id="PF07843">
    <property type="entry name" value="DUF1634"/>
    <property type="match status" value="1"/>
</dbReference>
<name>A0A1L4BSW5_9GAMM</name>
<evidence type="ECO:0000313" key="2">
    <source>
        <dbReference type="EMBL" id="API86907.1"/>
    </source>
</evidence>
<dbReference type="Proteomes" id="UP000184222">
    <property type="component" value="Chromosome"/>
</dbReference>
<protein>
    <recommendedName>
        <fullName evidence="4">DUF1634 domain-containing protein</fullName>
    </recommendedName>
</protein>
<dbReference type="EMBL" id="CP016796">
    <property type="protein sequence ID" value="API86907.1"/>
    <property type="molecule type" value="Genomic_DNA"/>
</dbReference>
<reference evidence="2 3" key="1">
    <citation type="journal article" date="2016" name="Appl. Environ. Microbiol.">
        <title>Whole genome relationships among Francisella bacteria of diverse origin define new species and provide specific regions for detection.</title>
        <authorList>
            <person name="Challacombe J.F."/>
            <person name="Petersen J.M."/>
            <person name="Gallegos-Graves V."/>
            <person name="Hodge D."/>
            <person name="Pillai S."/>
            <person name="Kuske C.R."/>
        </authorList>
    </citation>
    <scope>NUCLEOTIDE SEQUENCE [LARGE SCALE GENOMIC DNA]</scope>
    <source>
        <strain evidence="3">TX07-7310</strain>
    </source>
</reference>
<keyword evidence="1" id="KW-0812">Transmembrane</keyword>
<dbReference type="AlphaFoldDB" id="A0A1L4BSW5"/>